<keyword evidence="5" id="KW-0597">Phosphoprotein</keyword>
<dbReference type="InterPro" id="IPR033479">
    <property type="entry name" value="dCache_1"/>
</dbReference>
<feature type="transmembrane region" description="Helical" evidence="11">
    <location>
        <begin position="15"/>
        <end position="37"/>
    </location>
</feature>
<gene>
    <name evidence="13" type="ORF">DGMP_19830</name>
</gene>
<dbReference type="Pfam" id="PF00672">
    <property type="entry name" value="HAMP"/>
    <property type="match status" value="1"/>
</dbReference>
<dbReference type="PROSITE" id="PS50885">
    <property type="entry name" value="HAMP"/>
    <property type="match status" value="1"/>
</dbReference>
<name>A0A8D5FPB9_9BACT</name>
<feature type="transmembrane region" description="Helical" evidence="11">
    <location>
        <begin position="285"/>
        <end position="304"/>
    </location>
</feature>
<keyword evidence="10 11" id="KW-0472">Membrane</keyword>
<protein>
    <recommendedName>
        <fullName evidence="3">histidine kinase</fullName>
        <ecNumber evidence="3">2.7.13.3</ecNumber>
    </recommendedName>
</protein>
<evidence type="ECO:0000313" key="13">
    <source>
        <dbReference type="EMBL" id="BCL61290.1"/>
    </source>
</evidence>
<organism evidence="13 14">
    <name type="scientific">Desulfomarina profundi</name>
    <dbReference type="NCBI Taxonomy" id="2772557"/>
    <lineage>
        <taxon>Bacteria</taxon>
        <taxon>Pseudomonadati</taxon>
        <taxon>Thermodesulfobacteriota</taxon>
        <taxon>Desulfobulbia</taxon>
        <taxon>Desulfobulbales</taxon>
        <taxon>Desulfobulbaceae</taxon>
        <taxon>Desulfomarina</taxon>
    </lineage>
</organism>
<dbReference type="SMART" id="SM00304">
    <property type="entry name" value="HAMP"/>
    <property type="match status" value="1"/>
</dbReference>
<evidence type="ECO:0000256" key="2">
    <source>
        <dbReference type="ARBA" id="ARBA00004651"/>
    </source>
</evidence>
<comment type="subcellular location">
    <subcellularLocation>
        <location evidence="2">Cell membrane</location>
        <topology evidence="2">Multi-pass membrane protein</topology>
    </subcellularLocation>
</comment>
<evidence type="ECO:0000256" key="5">
    <source>
        <dbReference type="ARBA" id="ARBA00022553"/>
    </source>
</evidence>
<keyword evidence="9 11" id="KW-1133">Transmembrane helix</keyword>
<comment type="catalytic activity">
    <reaction evidence="1">
        <text>ATP + protein L-histidine = ADP + protein N-phospho-L-histidine.</text>
        <dbReference type="EC" id="2.7.13.3"/>
    </reaction>
</comment>
<reference evidence="13" key="1">
    <citation type="submission" date="2020-09" db="EMBL/GenBank/DDBJ databases">
        <title>Desulfogranum mesoprofundum gen. nov., sp. nov., a novel mesophilic, sulfate-reducing chemolithoautotroph isolated from a deep-sea hydrothermal vent chimney in the Suiyo Seamount.</title>
        <authorList>
            <person name="Hashimoto Y."/>
            <person name="Nakagawa S."/>
        </authorList>
    </citation>
    <scope>NUCLEOTIDE SEQUENCE</scope>
    <source>
        <strain evidence="13">KT2</strain>
    </source>
</reference>
<keyword evidence="14" id="KW-1185">Reference proteome</keyword>
<keyword evidence="8" id="KW-0418">Kinase</keyword>
<evidence type="ECO:0000256" key="3">
    <source>
        <dbReference type="ARBA" id="ARBA00012438"/>
    </source>
</evidence>
<dbReference type="RefSeq" id="WP_228857312.1">
    <property type="nucleotide sequence ID" value="NZ_AP024086.1"/>
</dbReference>
<evidence type="ECO:0000256" key="8">
    <source>
        <dbReference type="ARBA" id="ARBA00022777"/>
    </source>
</evidence>
<proteinExistence type="predicted"/>
<dbReference type="CDD" id="cd06225">
    <property type="entry name" value="HAMP"/>
    <property type="match status" value="1"/>
</dbReference>
<evidence type="ECO:0000256" key="11">
    <source>
        <dbReference type="SAM" id="Phobius"/>
    </source>
</evidence>
<accession>A0A8D5FPB9</accession>
<evidence type="ECO:0000256" key="4">
    <source>
        <dbReference type="ARBA" id="ARBA00022475"/>
    </source>
</evidence>
<dbReference type="PANTHER" id="PTHR45528:SF10">
    <property type="entry name" value="METHYL-ACCEPTING CHEMOTAXIS PROTEIN"/>
    <property type="match status" value="1"/>
</dbReference>
<evidence type="ECO:0000256" key="10">
    <source>
        <dbReference type="ARBA" id="ARBA00023136"/>
    </source>
</evidence>
<feature type="domain" description="HAMP" evidence="12">
    <location>
        <begin position="305"/>
        <end position="358"/>
    </location>
</feature>
<evidence type="ECO:0000313" key="14">
    <source>
        <dbReference type="Proteomes" id="UP000826725"/>
    </source>
</evidence>
<evidence type="ECO:0000256" key="9">
    <source>
        <dbReference type="ARBA" id="ARBA00022989"/>
    </source>
</evidence>
<keyword evidence="6" id="KW-0808">Transferase</keyword>
<dbReference type="PANTHER" id="PTHR45528">
    <property type="entry name" value="SENSOR HISTIDINE KINASE CPXA"/>
    <property type="match status" value="1"/>
</dbReference>
<sequence length="363" mass="40713">MVETNSVERTGGFKILYQILVTMCIIALIPLGGLWYISIYKSRQDWTTNIFHNLATTTEALSRSVDEWTTMNLRVLEQNGVTPAIRSMDSDSQNPVLKTMSDTYDWVYLAFTILPNGKNLGRSDGKPQKYYGDRNYFKQVIAGRSVGQQVLLGKTSGKPALVLAKPIVGERNEKMGVIAIAMTLEDLSKTVTKTKIGKTGFAILLDENYRLIAHGKGAVTAELQDFSHHPALRQRNRFDKNSFVFEDNGHKIVSYTSKTRQGWTLIVQQDYAEAYGAADRARQNAVVLLIITCLTVFVIAFLLANRLSTPIRNLTQIADEISRGKLDAEIRETTRGDEIGALARAIERMGVSLQMAFDRLRRR</sequence>
<keyword evidence="7 11" id="KW-0812">Transmembrane</keyword>
<evidence type="ECO:0000256" key="6">
    <source>
        <dbReference type="ARBA" id="ARBA00022679"/>
    </source>
</evidence>
<dbReference type="InterPro" id="IPR050398">
    <property type="entry name" value="HssS/ArlS-like"/>
</dbReference>
<dbReference type="KEGG" id="dbk:DGMP_19830"/>
<dbReference type="EMBL" id="AP024086">
    <property type="protein sequence ID" value="BCL61290.1"/>
    <property type="molecule type" value="Genomic_DNA"/>
</dbReference>
<dbReference type="GO" id="GO:0000155">
    <property type="term" value="F:phosphorelay sensor kinase activity"/>
    <property type="evidence" value="ECO:0007669"/>
    <property type="project" value="TreeGrafter"/>
</dbReference>
<dbReference type="Pfam" id="PF02743">
    <property type="entry name" value="dCache_1"/>
    <property type="match status" value="1"/>
</dbReference>
<dbReference type="AlphaFoldDB" id="A0A8D5FPB9"/>
<evidence type="ECO:0000259" key="12">
    <source>
        <dbReference type="PROSITE" id="PS50885"/>
    </source>
</evidence>
<dbReference type="GO" id="GO:0005886">
    <property type="term" value="C:plasma membrane"/>
    <property type="evidence" value="ECO:0007669"/>
    <property type="project" value="UniProtKB-SubCell"/>
</dbReference>
<dbReference type="CDD" id="cd12914">
    <property type="entry name" value="PDC1_DGC_like"/>
    <property type="match status" value="1"/>
</dbReference>
<dbReference type="EC" id="2.7.13.3" evidence="3"/>
<dbReference type="InterPro" id="IPR003660">
    <property type="entry name" value="HAMP_dom"/>
</dbReference>
<evidence type="ECO:0000256" key="7">
    <source>
        <dbReference type="ARBA" id="ARBA00022692"/>
    </source>
</evidence>
<keyword evidence="4" id="KW-1003">Cell membrane</keyword>
<evidence type="ECO:0000256" key="1">
    <source>
        <dbReference type="ARBA" id="ARBA00000085"/>
    </source>
</evidence>
<dbReference type="Proteomes" id="UP000826725">
    <property type="component" value="Chromosome"/>
</dbReference>
<dbReference type="CDD" id="cd12912">
    <property type="entry name" value="PDC2_MCP_like"/>
    <property type="match status" value="1"/>
</dbReference>